<comment type="similarity">
    <text evidence="3 16">Belongs to the SFH5 family.</text>
</comment>
<evidence type="ECO:0000256" key="17">
    <source>
        <dbReference type="SAM" id="MobiDB-lite"/>
    </source>
</evidence>
<dbReference type="InterPro" id="IPR001251">
    <property type="entry name" value="CRAL-TRIO_dom"/>
</dbReference>
<evidence type="ECO:0000256" key="5">
    <source>
        <dbReference type="ARBA" id="ARBA00022448"/>
    </source>
</evidence>
<keyword evidence="10 16" id="KW-0492">Microsome</keyword>
<gene>
    <name evidence="19" type="ORF">D9613_006924</name>
</gene>
<sequence>MTTEQTSSQDNIPAPTMTLSAEPAQPLLASSPTNTTAAHLPEPTPVPEPSVPSAAPATITANAGTATQVEAKPQPGQAPSLAKPTAVPTDVPAAIASEIQNPLTKKFTEAEWKSLFEFRAQLPDILAEAFPDNSKARETPISIWGISIDPTSPQKDARVSVVLMKFLRARNLNVSEARDMFVNTLRWRESFDIPAALEEKCPEDVFGGLGYVSGHDKEGRPVTYNIYGGNQDLKAVFGDVKRFIRWRVALMERSVLLLDFNEIDQMLQVHDYHGVSLTSRDANSKAAAAEATNIFQSHYPELLYKKFFINIPTLLNWIFWIFKPLISANTLAKMSVIGTGQNAIKAALLPHIDASQLPERYGGQAKDA</sequence>
<keyword evidence="8" id="KW-0479">Metal-binding</keyword>
<dbReference type="Pfam" id="PF03765">
    <property type="entry name" value="CRAL_TRIO_N"/>
    <property type="match status" value="1"/>
</dbReference>
<dbReference type="GO" id="GO:0008526">
    <property type="term" value="F:phosphatidylinositol transfer activity"/>
    <property type="evidence" value="ECO:0007669"/>
    <property type="project" value="UniProtKB-UniRule"/>
</dbReference>
<keyword evidence="5 16" id="KW-0813">Transport</keyword>
<feature type="domain" description="CRAL-TRIO" evidence="18">
    <location>
        <begin position="193"/>
        <end position="368"/>
    </location>
</feature>
<evidence type="ECO:0000256" key="16">
    <source>
        <dbReference type="RuleBase" id="RU367059"/>
    </source>
</evidence>
<dbReference type="GO" id="GO:0046872">
    <property type="term" value="F:metal ion binding"/>
    <property type="evidence" value="ECO:0007669"/>
    <property type="project" value="UniProtKB-KW"/>
</dbReference>
<evidence type="ECO:0000256" key="6">
    <source>
        <dbReference type="ARBA" id="ARBA00022490"/>
    </source>
</evidence>
<dbReference type="GO" id="GO:0043001">
    <property type="term" value="P:Golgi to plasma membrane protein transport"/>
    <property type="evidence" value="ECO:0007669"/>
    <property type="project" value="TreeGrafter"/>
</dbReference>
<dbReference type="InterPro" id="IPR036273">
    <property type="entry name" value="CRAL/TRIO_N_dom_sf"/>
</dbReference>
<keyword evidence="20" id="KW-1185">Reference proteome</keyword>
<evidence type="ECO:0000256" key="10">
    <source>
        <dbReference type="ARBA" id="ARBA00022848"/>
    </source>
</evidence>
<feature type="region of interest" description="Disordered" evidence="17">
    <location>
        <begin position="1"/>
        <end position="86"/>
    </location>
</feature>
<dbReference type="PROSITE" id="PS50191">
    <property type="entry name" value="CRAL_TRIO"/>
    <property type="match status" value="1"/>
</dbReference>
<dbReference type="GO" id="GO:0032541">
    <property type="term" value="C:cortical endoplasmic reticulum"/>
    <property type="evidence" value="ECO:0007669"/>
    <property type="project" value="TreeGrafter"/>
</dbReference>
<dbReference type="Gene3D" id="3.40.525.10">
    <property type="entry name" value="CRAL-TRIO lipid binding domain"/>
    <property type="match status" value="1"/>
</dbReference>
<evidence type="ECO:0000259" key="18">
    <source>
        <dbReference type="PROSITE" id="PS50191"/>
    </source>
</evidence>
<dbReference type="SUPFAM" id="SSF52087">
    <property type="entry name" value="CRAL/TRIO domain"/>
    <property type="match status" value="1"/>
</dbReference>
<reference evidence="19 20" key="1">
    <citation type="submission" date="2019-12" db="EMBL/GenBank/DDBJ databases">
        <authorList>
            <person name="Floudas D."/>
            <person name="Bentzer J."/>
            <person name="Ahren D."/>
            <person name="Johansson T."/>
            <person name="Persson P."/>
            <person name="Tunlid A."/>
        </authorList>
    </citation>
    <scope>NUCLEOTIDE SEQUENCE [LARGE SCALE GENOMIC DNA]</scope>
    <source>
        <strain evidence="19 20">CBS 102.39</strain>
    </source>
</reference>
<organism evidence="19 20">
    <name type="scientific">Agrocybe pediades</name>
    <dbReference type="NCBI Taxonomy" id="84607"/>
    <lineage>
        <taxon>Eukaryota</taxon>
        <taxon>Fungi</taxon>
        <taxon>Dikarya</taxon>
        <taxon>Basidiomycota</taxon>
        <taxon>Agaricomycotina</taxon>
        <taxon>Agaricomycetes</taxon>
        <taxon>Agaricomycetidae</taxon>
        <taxon>Agaricales</taxon>
        <taxon>Agaricineae</taxon>
        <taxon>Strophariaceae</taxon>
        <taxon>Agrocybe</taxon>
    </lineage>
</organism>
<proteinExistence type="inferred from homology"/>
<dbReference type="PANTHER" id="PTHR47669">
    <property type="entry name" value="PHOSPHATIDYLINOSITOL TRANSFER PROTEIN SFH5"/>
    <property type="match status" value="1"/>
</dbReference>
<evidence type="ECO:0000313" key="20">
    <source>
        <dbReference type="Proteomes" id="UP000521872"/>
    </source>
</evidence>
<evidence type="ECO:0000256" key="14">
    <source>
        <dbReference type="ARBA" id="ARBA00024146"/>
    </source>
</evidence>
<evidence type="ECO:0000256" key="15">
    <source>
        <dbReference type="ARBA" id="ARBA00024180"/>
    </source>
</evidence>
<comment type="caution">
    <text evidence="19">The sequence shown here is derived from an EMBL/GenBank/DDBJ whole genome shotgun (WGS) entry which is preliminary data.</text>
</comment>
<dbReference type="GO" id="GO:0005829">
    <property type="term" value="C:cytosol"/>
    <property type="evidence" value="ECO:0007669"/>
    <property type="project" value="TreeGrafter"/>
</dbReference>
<evidence type="ECO:0000256" key="12">
    <source>
        <dbReference type="ARBA" id="ARBA00023055"/>
    </source>
</evidence>
<evidence type="ECO:0000313" key="19">
    <source>
        <dbReference type="EMBL" id="KAF4610435.1"/>
    </source>
</evidence>
<evidence type="ECO:0000256" key="3">
    <source>
        <dbReference type="ARBA" id="ARBA00006667"/>
    </source>
</evidence>
<dbReference type="SUPFAM" id="SSF46938">
    <property type="entry name" value="CRAL/TRIO N-terminal domain"/>
    <property type="match status" value="1"/>
</dbReference>
<evidence type="ECO:0000256" key="7">
    <source>
        <dbReference type="ARBA" id="ARBA00022617"/>
    </source>
</evidence>
<evidence type="ECO:0000256" key="9">
    <source>
        <dbReference type="ARBA" id="ARBA00022824"/>
    </source>
</evidence>
<dbReference type="InterPro" id="IPR011074">
    <property type="entry name" value="CRAL/TRIO_N_dom"/>
</dbReference>
<dbReference type="GO" id="GO:0017157">
    <property type="term" value="P:regulation of exocytosis"/>
    <property type="evidence" value="ECO:0007669"/>
    <property type="project" value="TreeGrafter"/>
</dbReference>
<comment type="cofactor">
    <cofactor evidence="1">
        <name>heme b</name>
        <dbReference type="ChEBI" id="CHEBI:60344"/>
    </cofactor>
</comment>
<dbReference type="EMBL" id="JAACJL010000058">
    <property type="protein sequence ID" value="KAF4610435.1"/>
    <property type="molecule type" value="Genomic_DNA"/>
</dbReference>
<comment type="function">
    <text evidence="15">Non-classical phosphatidylinositol (PtdIns) transfer protein (PITP), which exhibits PtdIns-binding/transfer activity in the absence of detectable PtdCho-binding/transfer activity. Regulates PtdIns(4,5)P2 homeostasis at the plasma membrane. Heme-binding protein that may play a role in organic oxidant-induced stress responses.</text>
</comment>
<dbReference type="CDD" id="cd00170">
    <property type="entry name" value="SEC14"/>
    <property type="match status" value="1"/>
</dbReference>
<feature type="compositionally biased region" description="Polar residues" evidence="17">
    <location>
        <begin position="59"/>
        <end position="68"/>
    </location>
</feature>
<keyword evidence="11" id="KW-0408">Iron</keyword>
<dbReference type="PANTHER" id="PTHR47669:SF1">
    <property type="entry name" value="PHOSPHATIDYLINOSITOL TRANSFER PROTEIN SFH5"/>
    <property type="match status" value="1"/>
</dbReference>
<feature type="compositionally biased region" description="Polar residues" evidence="17">
    <location>
        <begin position="1"/>
        <end position="11"/>
    </location>
</feature>
<dbReference type="InterPro" id="IPR036865">
    <property type="entry name" value="CRAL-TRIO_dom_sf"/>
</dbReference>
<evidence type="ECO:0000256" key="11">
    <source>
        <dbReference type="ARBA" id="ARBA00023004"/>
    </source>
</evidence>
<dbReference type="InterPro" id="IPR042938">
    <property type="entry name" value="Sfh5"/>
</dbReference>
<evidence type="ECO:0000256" key="4">
    <source>
        <dbReference type="ARBA" id="ARBA00018320"/>
    </source>
</evidence>
<keyword evidence="9 16" id="KW-0256">Endoplasmic reticulum</keyword>
<evidence type="ECO:0000256" key="13">
    <source>
        <dbReference type="ARBA" id="ARBA00023136"/>
    </source>
</evidence>
<dbReference type="GO" id="GO:0005789">
    <property type="term" value="C:endoplasmic reticulum membrane"/>
    <property type="evidence" value="ECO:0007669"/>
    <property type="project" value="UniProtKB-SubCell"/>
</dbReference>
<keyword evidence="7" id="KW-0349">Heme</keyword>
<accession>A0A8H4QGL9</accession>
<evidence type="ECO:0000256" key="8">
    <source>
        <dbReference type="ARBA" id="ARBA00022723"/>
    </source>
</evidence>
<dbReference type="AlphaFoldDB" id="A0A8H4QGL9"/>
<dbReference type="GO" id="GO:0005886">
    <property type="term" value="C:plasma membrane"/>
    <property type="evidence" value="ECO:0007669"/>
    <property type="project" value="TreeGrafter"/>
</dbReference>
<comment type="subcellular location">
    <subcellularLocation>
        <location evidence="16">Cytoplasm</location>
    </subcellularLocation>
    <subcellularLocation>
        <location evidence="2 16">Endoplasmic reticulum membrane</location>
        <topology evidence="2 16">Peripheral membrane protein</topology>
    </subcellularLocation>
    <subcellularLocation>
        <location evidence="16">Microsome membrane</location>
        <topology evidence="16">Peripheral membrane protein</topology>
    </subcellularLocation>
</comment>
<name>A0A8H4QGL9_9AGAR</name>
<keyword evidence="12 16" id="KW-0445">Lipid transport</keyword>
<dbReference type="Pfam" id="PF00650">
    <property type="entry name" value="CRAL_TRIO"/>
    <property type="match status" value="1"/>
</dbReference>
<feature type="compositionally biased region" description="Polar residues" evidence="17">
    <location>
        <begin position="28"/>
        <end position="37"/>
    </location>
</feature>
<protein>
    <recommendedName>
        <fullName evidence="4 16">Phosphatidylinositol transfer protein SFH5</fullName>
        <shortName evidence="16">PITP SFH5</shortName>
    </recommendedName>
</protein>
<evidence type="ECO:0000256" key="1">
    <source>
        <dbReference type="ARBA" id="ARBA00001970"/>
    </source>
</evidence>
<keyword evidence="13 16" id="KW-0472">Membrane</keyword>
<comment type="catalytic activity">
    <reaction evidence="14">
        <text>a 1,2-diacyl-sn-glycero-3-phospho-(1D-myo-inositol)(in) = a 1,2-diacyl-sn-glycero-3-phospho-(1D-myo-inositol)(out)</text>
        <dbReference type="Rhea" id="RHEA:38691"/>
        <dbReference type="ChEBI" id="CHEBI:57880"/>
    </reaction>
    <physiologicalReaction direction="left-to-right" evidence="14">
        <dbReference type="Rhea" id="RHEA:38692"/>
    </physiologicalReaction>
</comment>
<dbReference type="SMART" id="SM00516">
    <property type="entry name" value="SEC14"/>
    <property type="match status" value="1"/>
</dbReference>
<dbReference type="Proteomes" id="UP000521872">
    <property type="component" value="Unassembled WGS sequence"/>
</dbReference>
<keyword evidence="6 16" id="KW-0963">Cytoplasm</keyword>
<evidence type="ECO:0000256" key="2">
    <source>
        <dbReference type="ARBA" id="ARBA00004406"/>
    </source>
</evidence>